<name>A0A2T3M7R4_9GAMM</name>
<evidence type="ECO:0000256" key="1">
    <source>
        <dbReference type="ARBA" id="ARBA00009437"/>
    </source>
</evidence>
<dbReference type="PANTHER" id="PTHR30419:SF7">
    <property type="entry name" value="HTH-TYPE TRANSCRIPTIONAL REGULATOR TDCA"/>
    <property type="match status" value="1"/>
</dbReference>
<evidence type="ECO:0000256" key="3">
    <source>
        <dbReference type="ARBA" id="ARBA00023125"/>
    </source>
</evidence>
<dbReference type="SUPFAM" id="SSF46785">
    <property type="entry name" value="Winged helix' DNA-binding domain"/>
    <property type="match status" value="1"/>
</dbReference>
<dbReference type="InterPro" id="IPR036388">
    <property type="entry name" value="WH-like_DNA-bd_sf"/>
</dbReference>
<keyword evidence="3" id="KW-0238">DNA-binding</keyword>
<proteinExistence type="inferred from homology"/>
<organism evidence="6 7">
    <name type="scientific">Photobacterium iliopiscarium</name>
    <dbReference type="NCBI Taxonomy" id="56192"/>
    <lineage>
        <taxon>Bacteria</taxon>
        <taxon>Pseudomonadati</taxon>
        <taxon>Pseudomonadota</taxon>
        <taxon>Gammaproteobacteria</taxon>
        <taxon>Vibrionales</taxon>
        <taxon>Vibrionaceae</taxon>
        <taxon>Photobacterium</taxon>
    </lineage>
</organism>
<dbReference type="GO" id="GO:0003677">
    <property type="term" value="F:DNA binding"/>
    <property type="evidence" value="ECO:0007669"/>
    <property type="project" value="UniProtKB-KW"/>
</dbReference>
<protein>
    <submittedName>
        <fullName evidence="6">Transcriptional regulator</fullName>
    </submittedName>
</protein>
<feature type="domain" description="HTH lysR-type" evidence="5">
    <location>
        <begin position="5"/>
        <end position="62"/>
    </location>
</feature>
<comment type="similarity">
    <text evidence="1">Belongs to the LysR transcriptional regulatory family.</text>
</comment>
<dbReference type="SUPFAM" id="SSF53850">
    <property type="entry name" value="Periplasmic binding protein-like II"/>
    <property type="match status" value="1"/>
</dbReference>
<dbReference type="Gene3D" id="1.10.10.10">
    <property type="entry name" value="Winged helix-like DNA-binding domain superfamily/Winged helix DNA-binding domain"/>
    <property type="match status" value="1"/>
</dbReference>
<dbReference type="Pfam" id="PF03466">
    <property type="entry name" value="LysR_substrate"/>
    <property type="match status" value="1"/>
</dbReference>
<sequence>MVTLPKIQQLKVISEVIKYGSINTAAKKMHLSQPSLTYSLKTLEQILGVPLLIRSNDGIQLTKEGKIFSKKANIILEELENAVTEILESTISNNLKISFGLSPIIVITILDSILKSYKKTNPLVKINIKEAQLSSLLPRLRDHTLDFAIGSLDEDIPSCEFIIEPLFSAPFIIIGRKNHPLAKYNSITSLKNAEWLLPETEMGYYHTLKEIFFEKKIIKKTPIYSDSINCIMNIISNSDYLSVLSRARLTTDEHKDKYCIINIEEDLPISNYGLVRLKKRPLSIESKKIIEHIKYFSKKYKW</sequence>
<dbReference type="Gene3D" id="3.40.190.290">
    <property type="match status" value="1"/>
</dbReference>
<gene>
    <name evidence="6" type="ORF">C9I88_19895</name>
</gene>
<dbReference type="PRINTS" id="PR00039">
    <property type="entry name" value="HTHLYSR"/>
</dbReference>
<dbReference type="InterPro" id="IPR036390">
    <property type="entry name" value="WH_DNA-bd_sf"/>
</dbReference>
<dbReference type="GO" id="GO:0003700">
    <property type="term" value="F:DNA-binding transcription factor activity"/>
    <property type="evidence" value="ECO:0007669"/>
    <property type="project" value="InterPro"/>
</dbReference>
<evidence type="ECO:0000313" key="7">
    <source>
        <dbReference type="Proteomes" id="UP000241954"/>
    </source>
</evidence>
<evidence type="ECO:0000313" key="6">
    <source>
        <dbReference type="EMBL" id="PSV88311.1"/>
    </source>
</evidence>
<evidence type="ECO:0000256" key="4">
    <source>
        <dbReference type="ARBA" id="ARBA00023163"/>
    </source>
</evidence>
<reference evidence="6 7" key="1">
    <citation type="submission" date="2018-01" db="EMBL/GenBank/DDBJ databases">
        <title>Whole genome sequencing of Histamine producing bacteria.</title>
        <authorList>
            <person name="Butler K."/>
        </authorList>
    </citation>
    <scope>NUCLEOTIDE SEQUENCE [LARGE SCALE GENOMIC DNA]</scope>
    <source>
        <strain evidence="6 7">NCIMB 13481</strain>
    </source>
</reference>
<comment type="caution">
    <text evidence="6">The sequence shown here is derived from an EMBL/GenBank/DDBJ whole genome shotgun (WGS) entry which is preliminary data.</text>
</comment>
<dbReference type="PANTHER" id="PTHR30419">
    <property type="entry name" value="HTH-TYPE TRANSCRIPTIONAL REGULATOR YBHD"/>
    <property type="match status" value="1"/>
</dbReference>
<dbReference type="PROSITE" id="PS50931">
    <property type="entry name" value="HTH_LYSR"/>
    <property type="match status" value="1"/>
</dbReference>
<accession>A0A2T3M7R4</accession>
<evidence type="ECO:0000259" key="5">
    <source>
        <dbReference type="PROSITE" id="PS50931"/>
    </source>
</evidence>
<keyword evidence="4" id="KW-0804">Transcription</keyword>
<dbReference type="GO" id="GO:0005829">
    <property type="term" value="C:cytosol"/>
    <property type="evidence" value="ECO:0007669"/>
    <property type="project" value="TreeGrafter"/>
</dbReference>
<dbReference type="RefSeq" id="WP_107238149.1">
    <property type="nucleotide sequence ID" value="NZ_PYLW01000041.1"/>
</dbReference>
<dbReference type="InterPro" id="IPR005119">
    <property type="entry name" value="LysR_subst-bd"/>
</dbReference>
<dbReference type="AlphaFoldDB" id="A0A2T3M7R4"/>
<dbReference type="Pfam" id="PF00126">
    <property type="entry name" value="HTH_1"/>
    <property type="match status" value="1"/>
</dbReference>
<keyword evidence="2" id="KW-0805">Transcription regulation</keyword>
<dbReference type="EMBL" id="PYLW01000041">
    <property type="protein sequence ID" value="PSV88311.1"/>
    <property type="molecule type" value="Genomic_DNA"/>
</dbReference>
<dbReference type="InterPro" id="IPR050950">
    <property type="entry name" value="HTH-type_LysR_regulators"/>
</dbReference>
<dbReference type="InterPro" id="IPR000847">
    <property type="entry name" value="LysR_HTH_N"/>
</dbReference>
<dbReference type="Proteomes" id="UP000241954">
    <property type="component" value="Unassembled WGS sequence"/>
</dbReference>
<evidence type="ECO:0000256" key="2">
    <source>
        <dbReference type="ARBA" id="ARBA00023015"/>
    </source>
</evidence>